<proteinExistence type="predicted"/>
<keyword evidence="1" id="KW-0472">Membrane</keyword>
<keyword evidence="1" id="KW-0812">Transmembrane</keyword>
<protein>
    <submittedName>
        <fullName evidence="2">Uncharacterized protein</fullName>
    </submittedName>
</protein>
<organism evidence="2 3">
    <name type="scientific">Streptococcus suis</name>
    <dbReference type="NCBI Taxonomy" id="1307"/>
    <lineage>
        <taxon>Bacteria</taxon>
        <taxon>Bacillati</taxon>
        <taxon>Bacillota</taxon>
        <taxon>Bacilli</taxon>
        <taxon>Lactobacillales</taxon>
        <taxon>Streptococcaceae</taxon>
        <taxon>Streptococcus</taxon>
    </lineage>
</organism>
<evidence type="ECO:0000313" key="2">
    <source>
        <dbReference type="EMBL" id="MDW8645734.1"/>
    </source>
</evidence>
<evidence type="ECO:0000256" key="1">
    <source>
        <dbReference type="SAM" id="Phobius"/>
    </source>
</evidence>
<dbReference type="EMBL" id="JAUTFL010000012">
    <property type="protein sequence ID" value="MDW8645734.1"/>
    <property type="molecule type" value="Genomic_DNA"/>
</dbReference>
<sequence length="151" mass="17453">MPPWLKDSAVLVAIVTVSGGVIGTLISTVADFFIKRRDNEVKRGQKEIIQSLDVLKNDNIKIKADLASNAEELEKLKKNSKDITRYRLYHDMTKDILNGYTTLENKREIAKLFDSYKMLDGNGEIEMMYKEEFIDLPLRKENKDEINKRTI</sequence>
<dbReference type="Proteomes" id="UP001276229">
    <property type="component" value="Unassembled WGS sequence"/>
</dbReference>
<evidence type="ECO:0000313" key="3">
    <source>
        <dbReference type="Proteomes" id="UP001276229"/>
    </source>
</evidence>
<dbReference type="AlphaFoldDB" id="A0AAJ2PFB1"/>
<gene>
    <name evidence="2" type="ORF">Q7V66_06150</name>
</gene>
<dbReference type="RefSeq" id="WP_029751978.1">
    <property type="nucleotide sequence ID" value="NZ_CZEX01000024.1"/>
</dbReference>
<reference evidence="2" key="1">
    <citation type="submission" date="2023-07" db="EMBL/GenBank/DDBJ databases">
        <title>Characterization of virulence traits, antimicrobial resistance genes carried by mobile genetic elements and competence in Streptococcus suis strains isolated in France.</title>
        <authorList>
            <person name="Dechene-Tempier M."/>
            <person name="Marois-Crehan C."/>
            <person name="De Boisseson C."/>
            <person name="Lucas P."/>
            <person name="Bougeard S."/>
            <person name="Libante V."/>
            <person name="Payot S."/>
        </authorList>
    </citation>
    <scope>NUCLEOTIDE SEQUENCE</scope>
    <source>
        <strain evidence="2">1551</strain>
    </source>
</reference>
<feature type="transmembrane region" description="Helical" evidence="1">
    <location>
        <begin position="12"/>
        <end position="34"/>
    </location>
</feature>
<comment type="caution">
    <text evidence="2">The sequence shown here is derived from an EMBL/GenBank/DDBJ whole genome shotgun (WGS) entry which is preliminary data.</text>
</comment>
<name>A0AAJ2PFB1_STRSU</name>
<keyword evidence="1" id="KW-1133">Transmembrane helix</keyword>
<accession>A0AAJ2PFB1</accession>